<evidence type="ECO:0000256" key="3">
    <source>
        <dbReference type="ARBA" id="ARBA00007931"/>
    </source>
</evidence>
<keyword evidence="9" id="KW-0862">Zinc</keyword>
<dbReference type="CDD" id="cd06158">
    <property type="entry name" value="S2P-M50_like_1"/>
    <property type="match status" value="1"/>
</dbReference>
<evidence type="ECO:0000313" key="15">
    <source>
        <dbReference type="EMBL" id="OGD15197.1"/>
    </source>
</evidence>
<dbReference type="EMBL" id="MEYH01000065">
    <property type="protein sequence ID" value="OGD15197.1"/>
    <property type="molecule type" value="Genomic_DNA"/>
</dbReference>
<feature type="transmembrane region" description="Helical" evidence="13">
    <location>
        <begin position="188"/>
        <end position="211"/>
    </location>
</feature>
<comment type="similarity">
    <text evidence="3">Belongs to the peptidase M50B family.</text>
</comment>
<reference evidence="15 16" key="1">
    <citation type="journal article" date="2016" name="Nat. Commun.">
        <title>Thousands of microbial genomes shed light on interconnected biogeochemical processes in an aquifer system.</title>
        <authorList>
            <person name="Anantharaman K."/>
            <person name="Brown C.T."/>
            <person name="Hug L.A."/>
            <person name="Sharon I."/>
            <person name="Castelle C.J."/>
            <person name="Probst A.J."/>
            <person name="Thomas B.C."/>
            <person name="Singh A."/>
            <person name="Wilkins M.J."/>
            <person name="Karaoz U."/>
            <person name="Brodie E.L."/>
            <person name="Williams K.H."/>
            <person name="Hubbard S.S."/>
            <person name="Banfield J.F."/>
        </authorList>
    </citation>
    <scope>NUCLEOTIDE SEQUENCE [LARGE SCALE GENOMIC DNA]</scope>
</reference>
<dbReference type="AlphaFoldDB" id="A0A1F5ABH7"/>
<dbReference type="InterPro" id="IPR008915">
    <property type="entry name" value="Peptidase_M50"/>
</dbReference>
<dbReference type="Proteomes" id="UP000177701">
    <property type="component" value="Unassembled WGS sequence"/>
</dbReference>
<comment type="caution">
    <text evidence="15">The sequence shown here is derived from an EMBL/GenBank/DDBJ whole genome shotgun (WGS) entry which is preliminary data.</text>
</comment>
<dbReference type="PANTHER" id="PTHR35864:SF1">
    <property type="entry name" value="ZINC METALLOPROTEASE YWHC-RELATED"/>
    <property type="match status" value="1"/>
</dbReference>
<keyword evidence="8" id="KW-0378">Hydrolase</keyword>
<feature type="transmembrane region" description="Helical" evidence="13">
    <location>
        <begin position="135"/>
        <end position="156"/>
    </location>
</feature>
<evidence type="ECO:0000256" key="9">
    <source>
        <dbReference type="ARBA" id="ARBA00022833"/>
    </source>
</evidence>
<keyword evidence="5" id="KW-0645">Protease</keyword>
<evidence type="ECO:0000256" key="12">
    <source>
        <dbReference type="ARBA" id="ARBA00023136"/>
    </source>
</evidence>
<dbReference type="GO" id="GO:0005886">
    <property type="term" value="C:plasma membrane"/>
    <property type="evidence" value="ECO:0007669"/>
    <property type="project" value="UniProtKB-SubCell"/>
</dbReference>
<keyword evidence="12 13" id="KW-0472">Membrane</keyword>
<evidence type="ECO:0000256" key="1">
    <source>
        <dbReference type="ARBA" id="ARBA00001947"/>
    </source>
</evidence>
<dbReference type="GO" id="GO:0006508">
    <property type="term" value="P:proteolysis"/>
    <property type="evidence" value="ECO:0007669"/>
    <property type="project" value="UniProtKB-KW"/>
</dbReference>
<evidence type="ECO:0000256" key="4">
    <source>
        <dbReference type="ARBA" id="ARBA00022475"/>
    </source>
</evidence>
<gene>
    <name evidence="15" type="ORF">A2V47_00230</name>
</gene>
<keyword evidence="6 13" id="KW-0812">Transmembrane</keyword>
<organism evidence="15 16">
    <name type="scientific">Candidatus Sediminicultor quintus</name>
    <dbReference type="NCBI Taxonomy" id="1797291"/>
    <lineage>
        <taxon>Bacteria</taxon>
        <taxon>Pseudomonadati</taxon>
        <taxon>Atribacterota</taxon>
        <taxon>Candidatus Phoenicimicrobiia</taxon>
        <taxon>Candidatus Pheonicimicrobiales</taxon>
        <taxon>Candidatus Phoenicimicrobiaceae</taxon>
        <taxon>Candidatus Sediminicultor</taxon>
    </lineage>
</organism>
<accession>A0A1F5ABH7</accession>
<protein>
    <recommendedName>
        <fullName evidence="14">Peptidase M50 domain-containing protein</fullName>
    </recommendedName>
</protein>
<evidence type="ECO:0000256" key="6">
    <source>
        <dbReference type="ARBA" id="ARBA00022692"/>
    </source>
</evidence>
<keyword evidence="10 13" id="KW-1133">Transmembrane helix</keyword>
<dbReference type="InterPro" id="IPR044537">
    <property type="entry name" value="Rip2-like"/>
</dbReference>
<dbReference type="STRING" id="1797291.A2V47_00230"/>
<evidence type="ECO:0000256" key="5">
    <source>
        <dbReference type="ARBA" id="ARBA00022670"/>
    </source>
</evidence>
<evidence type="ECO:0000256" key="11">
    <source>
        <dbReference type="ARBA" id="ARBA00023049"/>
    </source>
</evidence>
<name>A0A1F5ABH7_9BACT</name>
<dbReference type="Pfam" id="PF02163">
    <property type="entry name" value="Peptidase_M50"/>
    <property type="match status" value="1"/>
</dbReference>
<dbReference type="GO" id="GO:0046872">
    <property type="term" value="F:metal ion binding"/>
    <property type="evidence" value="ECO:0007669"/>
    <property type="project" value="UniProtKB-KW"/>
</dbReference>
<feature type="transmembrane region" description="Helical" evidence="13">
    <location>
        <begin position="6"/>
        <end position="25"/>
    </location>
</feature>
<comment type="cofactor">
    <cofactor evidence="1">
        <name>Zn(2+)</name>
        <dbReference type="ChEBI" id="CHEBI:29105"/>
    </cofactor>
</comment>
<sequence>MLNNIFEIAWSIPAVLIAITFHEYWHGRIAYKLGDPTAAEAGRLTLNPLAHLDPIGTLMLLLFRFGWAKPVPVNFNRLNQPKRDMIYVSLAGPIANIVIAVIFALILRLSYYLIGQITITQNSSFFNLSITMLRGWLIFLQTGVIINLALAIFNLIPVPPLDGSKILLGLLPYSQAERYAKLESYGPIFLLILILSGIIGKVIFPIVFFIFRLLT</sequence>
<evidence type="ECO:0000259" key="14">
    <source>
        <dbReference type="Pfam" id="PF02163"/>
    </source>
</evidence>
<dbReference type="PANTHER" id="PTHR35864">
    <property type="entry name" value="ZINC METALLOPROTEASE MJ0611-RELATED"/>
    <property type="match status" value="1"/>
</dbReference>
<proteinExistence type="inferred from homology"/>
<evidence type="ECO:0000313" key="16">
    <source>
        <dbReference type="Proteomes" id="UP000177701"/>
    </source>
</evidence>
<dbReference type="GO" id="GO:0008237">
    <property type="term" value="F:metallopeptidase activity"/>
    <property type="evidence" value="ECO:0007669"/>
    <property type="project" value="UniProtKB-KW"/>
</dbReference>
<evidence type="ECO:0000256" key="8">
    <source>
        <dbReference type="ARBA" id="ARBA00022801"/>
    </source>
</evidence>
<evidence type="ECO:0000256" key="10">
    <source>
        <dbReference type="ARBA" id="ARBA00022989"/>
    </source>
</evidence>
<evidence type="ECO:0000256" key="13">
    <source>
        <dbReference type="SAM" id="Phobius"/>
    </source>
</evidence>
<evidence type="ECO:0000256" key="2">
    <source>
        <dbReference type="ARBA" id="ARBA00004651"/>
    </source>
</evidence>
<feature type="transmembrane region" description="Helical" evidence="13">
    <location>
        <begin position="87"/>
        <end position="114"/>
    </location>
</feature>
<dbReference type="InterPro" id="IPR052348">
    <property type="entry name" value="Metallopeptidase_M50B"/>
</dbReference>
<feature type="domain" description="Peptidase M50" evidence="14">
    <location>
        <begin position="14"/>
        <end position="192"/>
    </location>
</feature>
<keyword evidence="7" id="KW-0479">Metal-binding</keyword>
<comment type="subcellular location">
    <subcellularLocation>
        <location evidence="2">Cell membrane</location>
        <topology evidence="2">Multi-pass membrane protein</topology>
    </subcellularLocation>
</comment>
<keyword evidence="4" id="KW-1003">Cell membrane</keyword>
<keyword evidence="11" id="KW-0482">Metalloprotease</keyword>
<evidence type="ECO:0000256" key="7">
    <source>
        <dbReference type="ARBA" id="ARBA00022723"/>
    </source>
</evidence>